<comment type="caution">
    <text evidence="2">The sequence shown here is derived from an EMBL/GenBank/DDBJ whole genome shotgun (WGS) entry which is preliminary data.</text>
</comment>
<accession>A0ABW7FQP9</accession>
<dbReference type="PROSITE" id="PS51257">
    <property type="entry name" value="PROKAR_LIPOPROTEIN"/>
    <property type="match status" value="1"/>
</dbReference>
<protein>
    <recommendedName>
        <fullName evidence="4">Lipoprotein</fullName>
    </recommendedName>
</protein>
<proteinExistence type="predicted"/>
<dbReference type="EMBL" id="JBIGHZ010000001">
    <property type="protein sequence ID" value="MFG6446626.1"/>
    <property type="molecule type" value="Genomic_DNA"/>
</dbReference>
<dbReference type="InterPro" id="IPR011048">
    <property type="entry name" value="Haem_d1_sf"/>
</dbReference>
<evidence type="ECO:0008006" key="4">
    <source>
        <dbReference type="Google" id="ProtNLM"/>
    </source>
</evidence>
<organism evidence="2 3">
    <name type="scientific">Roseateles rivi</name>
    <dbReference type="NCBI Taxonomy" id="3299028"/>
    <lineage>
        <taxon>Bacteria</taxon>
        <taxon>Pseudomonadati</taxon>
        <taxon>Pseudomonadota</taxon>
        <taxon>Betaproteobacteria</taxon>
        <taxon>Burkholderiales</taxon>
        <taxon>Sphaerotilaceae</taxon>
        <taxon>Roseateles</taxon>
    </lineage>
</organism>
<feature type="signal peptide" evidence="1">
    <location>
        <begin position="1"/>
        <end position="27"/>
    </location>
</feature>
<dbReference type="RefSeq" id="WP_394457664.1">
    <property type="nucleotide sequence ID" value="NZ_JBIGHZ010000001.1"/>
</dbReference>
<feature type="chain" id="PRO_5047070736" description="Lipoprotein" evidence="1">
    <location>
        <begin position="28"/>
        <end position="439"/>
    </location>
</feature>
<evidence type="ECO:0000256" key="1">
    <source>
        <dbReference type="SAM" id="SignalP"/>
    </source>
</evidence>
<evidence type="ECO:0000313" key="3">
    <source>
        <dbReference type="Proteomes" id="UP001606099"/>
    </source>
</evidence>
<keyword evidence="3" id="KW-1185">Reference proteome</keyword>
<keyword evidence="1" id="KW-0732">Signal</keyword>
<dbReference type="SUPFAM" id="SSF51004">
    <property type="entry name" value="C-terminal (heme d1) domain of cytochrome cd1-nitrite reductase"/>
    <property type="match status" value="1"/>
</dbReference>
<reference evidence="2 3" key="1">
    <citation type="submission" date="2024-08" db="EMBL/GenBank/DDBJ databases">
        <authorList>
            <person name="Lu H."/>
        </authorList>
    </citation>
    <scope>NUCLEOTIDE SEQUENCE [LARGE SCALE GENOMIC DNA]</scope>
    <source>
        <strain evidence="2 3">BYS180W</strain>
    </source>
</reference>
<gene>
    <name evidence="2" type="ORF">ACG0Z6_00065</name>
</gene>
<sequence>MMQNTKTHTKRWRAGLLAGSAALSLLAACGGGAEPESAHEHEATSIQTGGRLALAEAGAPALHVFDRDSNSVQASHALLGVASAVHASPGGRYAVVFQRTQDRVQFVDGGIWQENHGDHMHDYKQGSKAVSFVLSGPRPSHYDVEAGKQAAVFLDGNAAASPVQNAGVRVISDASIAAGQTLAALDLSAPLHGMAEPVGNKLLVATRAADAVDALPTHLTHYQRNGTAYTPVAQVPARCNTMHGSYSSGSSTVTGCEEGMLLVRHVSATAVDAGRLIRTPQWVGTIAGHPLLPDQFIGFGTEGEAPGATTTRFFALDGVSGEVSPLVPEGWSTGNLRRAHGFDRSGQRFFILDGQGTLTVLQRQGSGWATLKRWSGVIPAMPSSAPWPALAANGAADELYLSDPVAKQLLVLNSKTGEVVTRHPLTFVPSAMAWLGIKR</sequence>
<dbReference type="Proteomes" id="UP001606099">
    <property type="component" value="Unassembled WGS sequence"/>
</dbReference>
<name>A0ABW7FQP9_9BURK</name>
<evidence type="ECO:0000313" key="2">
    <source>
        <dbReference type="EMBL" id="MFG6446626.1"/>
    </source>
</evidence>